<name>A0A1E3HSG6_9TREE</name>
<dbReference type="GO" id="GO:0031956">
    <property type="term" value="F:medium-chain fatty acid-CoA ligase activity"/>
    <property type="evidence" value="ECO:0007669"/>
    <property type="project" value="TreeGrafter"/>
</dbReference>
<dbReference type="Pfam" id="PF13193">
    <property type="entry name" value="AMP-binding_C"/>
    <property type="match status" value="1"/>
</dbReference>
<dbReference type="AlphaFoldDB" id="A0A1E3HSG6"/>
<reference evidence="5 6" key="1">
    <citation type="submission" date="2016-06" db="EMBL/GenBank/DDBJ databases">
        <title>Evolution of pathogenesis and genome organization in the Tremellales.</title>
        <authorList>
            <person name="Cuomo C."/>
            <person name="Litvintseva A."/>
            <person name="Heitman J."/>
            <person name="Chen Y."/>
            <person name="Sun S."/>
            <person name="Springer D."/>
            <person name="Dromer F."/>
            <person name="Young S."/>
            <person name="Zeng Q."/>
            <person name="Chapman S."/>
            <person name="Gujja S."/>
            <person name="Saif S."/>
            <person name="Birren B."/>
        </authorList>
    </citation>
    <scope>NUCLEOTIDE SEQUENCE [LARGE SCALE GENOMIC DNA]</scope>
    <source>
        <strain evidence="5 6">CBS 6039</strain>
    </source>
</reference>
<dbReference type="InterPro" id="IPR045851">
    <property type="entry name" value="AMP-bd_C_sf"/>
</dbReference>
<dbReference type="Proteomes" id="UP000094065">
    <property type="component" value="Unassembled WGS sequence"/>
</dbReference>
<dbReference type="PROSITE" id="PS00455">
    <property type="entry name" value="AMP_BINDING"/>
    <property type="match status" value="1"/>
</dbReference>
<dbReference type="EMBL" id="AWGJ01000006">
    <property type="protein sequence ID" value="ODN78391.1"/>
    <property type="molecule type" value="Genomic_DNA"/>
</dbReference>
<evidence type="ECO:0008006" key="7">
    <source>
        <dbReference type="Google" id="ProtNLM"/>
    </source>
</evidence>
<gene>
    <name evidence="5" type="ORF">L202_04030</name>
</gene>
<dbReference type="InterPro" id="IPR042099">
    <property type="entry name" value="ANL_N_sf"/>
</dbReference>
<dbReference type="InterPro" id="IPR000873">
    <property type="entry name" value="AMP-dep_synth/lig_dom"/>
</dbReference>
<dbReference type="InterPro" id="IPR025110">
    <property type="entry name" value="AMP-bd_C"/>
</dbReference>
<dbReference type="STRING" id="1295533.A0A1E3HSG6"/>
<feature type="domain" description="AMP-binding enzyme C-terminal" evidence="4">
    <location>
        <begin position="513"/>
        <end position="598"/>
    </location>
</feature>
<dbReference type="RefSeq" id="XP_018993437.1">
    <property type="nucleotide sequence ID" value="XM_019138001.1"/>
</dbReference>
<dbReference type="GO" id="GO:0006631">
    <property type="term" value="P:fatty acid metabolic process"/>
    <property type="evidence" value="ECO:0007669"/>
    <property type="project" value="TreeGrafter"/>
</dbReference>
<dbReference type="Pfam" id="PF00501">
    <property type="entry name" value="AMP-binding"/>
    <property type="match status" value="1"/>
</dbReference>
<evidence type="ECO:0000313" key="6">
    <source>
        <dbReference type="Proteomes" id="UP000094065"/>
    </source>
</evidence>
<dbReference type="SUPFAM" id="SSF56801">
    <property type="entry name" value="Acetyl-CoA synthetase-like"/>
    <property type="match status" value="1"/>
</dbReference>
<evidence type="ECO:0000313" key="5">
    <source>
        <dbReference type="EMBL" id="ODN78391.1"/>
    </source>
</evidence>
<evidence type="ECO:0000256" key="1">
    <source>
        <dbReference type="ARBA" id="ARBA00006432"/>
    </source>
</evidence>
<dbReference type="PANTHER" id="PTHR43201">
    <property type="entry name" value="ACYL-COA SYNTHETASE"/>
    <property type="match status" value="1"/>
</dbReference>
<proteinExistence type="inferred from homology"/>
<keyword evidence="2" id="KW-0436">Ligase</keyword>
<dbReference type="Gene3D" id="3.30.300.30">
    <property type="match status" value="1"/>
</dbReference>
<accession>A0A1E3HSG6</accession>
<evidence type="ECO:0000259" key="4">
    <source>
        <dbReference type="Pfam" id="PF13193"/>
    </source>
</evidence>
<protein>
    <recommendedName>
        <fullName evidence="7">AMP-dependent synthetase/ligase domain-containing protein</fullName>
    </recommendedName>
</protein>
<comment type="similarity">
    <text evidence="1">Belongs to the ATP-dependent AMP-binding enzyme family.</text>
</comment>
<feature type="domain" description="AMP-dependent synthetase/ligase" evidence="3">
    <location>
        <begin position="84"/>
        <end position="461"/>
    </location>
</feature>
<keyword evidence="6" id="KW-1185">Reference proteome</keyword>
<dbReference type="OrthoDB" id="10253115at2759"/>
<dbReference type="PANTHER" id="PTHR43201:SF5">
    <property type="entry name" value="MEDIUM-CHAIN ACYL-COA LIGASE ACSF2, MITOCHONDRIAL"/>
    <property type="match status" value="1"/>
</dbReference>
<evidence type="ECO:0000259" key="3">
    <source>
        <dbReference type="Pfam" id="PF00501"/>
    </source>
</evidence>
<evidence type="ECO:0000256" key="2">
    <source>
        <dbReference type="ARBA" id="ARBA00022598"/>
    </source>
</evidence>
<dbReference type="GeneID" id="30155339"/>
<dbReference type="Gene3D" id="3.40.50.12780">
    <property type="entry name" value="N-terminal domain of ligase-like"/>
    <property type="match status" value="1"/>
</dbReference>
<dbReference type="InterPro" id="IPR020845">
    <property type="entry name" value="AMP-binding_CS"/>
</dbReference>
<comment type="caution">
    <text evidence="5">The sequence shown here is derived from an EMBL/GenBank/DDBJ whole genome shotgun (WGS) entry which is preliminary data.</text>
</comment>
<organism evidence="5 6">
    <name type="scientific">Cryptococcus amylolentus CBS 6039</name>
    <dbReference type="NCBI Taxonomy" id="1295533"/>
    <lineage>
        <taxon>Eukaryota</taxon>
        <taxon>Fungi</taxon>
        <taxon>Dikarya</taxon>
        <taxon>Basidiomycota</taxon>
        <taxon>Agaricomycotina</taxon>
        <taxon>Tremellomycetes</taxon>
        <taxon>Tremellales</taxon>
        <taxon>Cryptococcaceae</taxon>
        <taxon>Cryptococcus</taxon>
    </lineage>
</organism>
<sequence length="627" mass="69080">MSQKQLSIEECDRILTQPGSPMETEEKVIFGRRIKVWKNQPPHFRAYILYNYGRFKDRTFISAPLPRREPFPPLASDDETGVKAREYLTFGETLDRAAKLAAWMRNRGIKLGDKVVIGGKNCSGWIVSFTAIHLIGAVPVCLNAWLPREQLVYLIKLVDSKLLLLDEDRAELLSPYAHIRETGLPPLFIDRLHKMYCWSESGHLPSIVEIYNAPNARGVQEVMDGVGLEELGPESDGMIFFSSGTSGAPKAVLSTQRAALSSSLSGSIATARNLLRQGKRPPTPAEIAAMPPRVTLLSVPLFHVTGCLSWLLRAISNGSKIVTCNKWDLKEAVQLIKSEGVNTVGGVPAIASQIIQSKELPQDNTLDSVFYGGAPCPRSMAEEVHKRFPTATIIQGYGLTETNAAAVAVAGQDYFDRPESTGLPLPTTEVRIADPETLKELPVGQVGVILLKGVNVMKCYYKNEQATREAIDDEGWFNSGDVGCVDEEGFLYIKDRIKDLIIRGGENIASQDVENALTSHPHVGEVAAVPLPHPILGEIVGAALTLRATASETSKNGKVKVTEEDIIKHVQGKLPRHAVPAMIMIWKEDDLPRNINGKIMKREIKEIARVEWEKRQGAQKPEVRAKL</sequence>